<comment type="cofactor">
    <cofactor evidence="9">
        <name>Zn(2+)</name>
        <dbReference type="ChEBI" id="CHEBI:29105"/>
    </cofactor>
    <text evidence="9">Binds 2 Zn(2+) ions per subunit.</text>
</comment>
<dbReference type="PANTHER" id="PTHR42994">
    <property type="entry name" value="PEPTIDASE T"/>
    <property type="match status" value="1"/>
</dbReference>
<feature type="binding site" evidence="9">
    <location>
        <position position="78"/>
    </location>
    <ligand>
        <name>Zn(2+)</name>
        <dbReference type="ChEBI" id="CHEBI:29105"/>
        <label>1</label>
    </ligand>
</feature>
<keyword evidence="3 9" id="KW-0479">Metal-binding</keyword>
<feature type="domain" description="Peptidase M20 dimerisation" evidence="10">
    <location>
        <begin position="214"/>
        <end position="305"/>
    </location>
</feature>
<feature type="active site" description="Proton acceptor" evidence="8">
    <location>
        <position position="175"/>
    </location>
</feature>
<name>A0A517Z6P9_9PLAN</name>
<feature type="binding site" evidence="9">
    <location>
        <position position="141"/>
    </location>
    <ligand>
        <name>Zn(2+)</name>
        <dbReference type="ChEBI" id="CHEBI:29105"/>
        <label>2</label>
    </ligand>
</feature>
<reference evidence="11 12" key="1">
    <citation type="submission" date="2019-02" db="EMBL/GenBank/DDBJ databases">
        <title>Deep-cultivation of Planctomycetes and their phenomic and genomic characterization uncovers novel biology.</title>
        <authorList>
            <person name="Wiegand S."/>
            <person name="Jogler M."/>
            <person name="Boedeker C."/>
            <person name="Pinto D."/>
            <person name="Vollmers J."/>
            <person name="Rivas-Marin E."/>
            <person name="Kohn T."/>
            <person name="Peeters S.H."/>
            <person name="Heuer A."/>
            <person name="Rast P."/>
            <person name="Oberbeckmann S."/>
            <person name="Bunk B."/>
            <person name="Jeske O."/>
            <person name="Meyerdierks A."/>
            <person name="Storesund J.E."/>
            <person name="Kallscheuer N."/>
            <person name="Luecker S."/>
            <person name="Lage O.M."/>
            <person name="Pohl T."/>
            <person name="Merkel B.J."/>
            <person name="Hornburger P."/>
            <person name="Mueller R.-W."/>
            <person name="Bruemmer F."/>
            <person name="Labrenz M."/>
            <person name="Spormann A.M."/>
            <person name="Op den Camp H."/>
            <person name="Overmann J."/>
            <person name="Amann R."/>
            <person name="Jetten M.S.M."/>
            <person name="Mascher T."/>
            <person name="Medema M.H."/>
            <person name="Devos D.P."/>
            <person name="Kaster A.-K."/>
            <person name="Ovreas L."/>
            <person name="Rohde M."/>
            <person name="Galperin M.Y."/>
            <person name="Jogler C."/>
        </authorList>
    </citation>
    <scope>NUCLEOTIDE SEQUENCE [LARGE SCALE GENOMIC DNA]</scope>
    <source>
        <strain evidence="11 12">Mal4</strain>
    </source>
</reference>
<evidence type="ECO:0000256" key="9">
    <source>
        <dbReference type="PIRSR" id="PIRSR037215-2"/>
    </source>
</evidence>
<dbReference type="NCBIfam" id="NF003976">
    <property type="entry name" value="PRK05469.1"/>
    <property type="match status" value="1"/>
</dbReference>
<dbReference type="EC" id="3.4.11.4" evidence="7"/>
<organism evidence="11 12">
    <name type="scientific">Maioricimonas rarisocia</name>
    <dbReference type="NCBI Taxonomy" id="2528026"/>
    <lineage>
        <taxon>Bacteria</taxon>
        <taxon>Pseudomonadati</taxon>
        <taxon>Planctomycetota</taxon>
        <taxon>Planctomycetia</taxon>
        <taxon>Planctomycetales</taxon>
        <taxon>Planctomycetaceae</taxon>
        <taxon>Maioricimonas</taxon>
    </lineage>
</organism>
<evidence type="ECO:0000256" key="7">
    <source>
        <dbReference type="NCBIfam" id="TIGR01882"/>
    </source>
</evidence>
<evidence type="ECO:0000313" key="11">
    <source>
        <dbReference type="EMBL" id="QDU38162.1"/>
    </source>
</evidence>
<evidence type="ECO:0000259" key="10">
    <source>
        <dbReference type="Pfam" id="PF07687"/>
    </source>
</evidence>
<feature type="active site" evidence="8">
    <location>
        <position position="80"/>
    </location>
</feature>
<keyword evidence="11" id="KW-0031">Aminopeptidase</keyword>
<sequence>MSDLLERFLRYVRIDTQSDDESPTAPSTAKQLELSRLLADECRQLGLEDVSCSEHGIVMATVPATVEHEAPTIVWNAHVDTSPEFSGTGVSPVVHENYDGSDIVLPGDPSRVVRVDENPELRDLVGGTIVTTDGTTLLGADDKSGIAVIMTAAARLMQQPDVAHGPIRICFTVDEEIGRGIDHLDFEKLGGVCGYTLDSGGVGTIDCETFSADLATVTVRGINTHPSEGKGVMVNAVRILSRFLDRLPMDTCSPETTDGREGFMHPYQIEGGVAESRAKIILRDFDTPKLAEYADRLRAIAGELSTEFPQAEIDVDIRKQYRNMGDGLKREPRAVAMAIEATRAAGIEPKLDIIRGGTDGALMTEAGLPTPNLSSGQHNPHSPLEWTSVEEMAKAVDVLVQLAVAWGTEHA</sequence>
<keyword evidence="5 9" id="KW-0862">Zinc</keyword>
<evidence type="ECO:0000256" key="5">
    <source>
        <dbReference type="ARBA" id="ARBA00022833"/>
    </source>
</evidence>
<dbReference type="GO" id="GO:0008237">
    <property type="term" value="F:metallopeptidase activity"/>
    <property type="evidence" value="ECO:0007669"/>
    <property type="project" value="UniProtKB-KW"/>
</dbReference>
<dbReference type="InterPro" id="IPR036264">
    <property type="entry name" value="Bact_exopeptidase_dim_dom"/>
</dbReference>
<accession>A0A517Z6P9</accession>
<evidence type="ECO:0000256" key="2">
    <source>
        <dbReference type="ARBA" id="ARBA00022670"/>
    </source>
</evidence>
<dbReference type="AlphaFoldDB" id="A0A517Z6P9"/>
<feature type="binding site" evidence="9">
    <location>
        <position position="198"/>
    </location>
    <ligand>
        <name>Zn(2+)</name>
        <dbReference type="ChEBI" id="CHEBI:29105"/>
        <label>1</label>
    </ligand>
</feature>
<dbReference type="PIRSF" id="PIRSF037215">
    <property type="entry name" value="Peptidase_M20B"/>
    <property type="match status" value="1"/>
</dbReference>
<dbReference type="OrthoDB" id="9804934at2"/>
<dbReference type="InterPro" id="IPR002933">
    <property type="entry name" value="Peptidase_M20"/>
</dbReference>
<comment type="similarity">
    <text evidence="1">Belongs to the peptidase M20B family.</text>
</comment>
<dbReference type="Pfam" id="PF01546">
    <property type="entry name" value="Peptidase_M20"/>
    <property type="match status" value="1"/>
</dbReference>
<dbReference type="NCBIfam" id="NF009920">
    <property type="entry name" value="PRK13381.1"/>
    <property type="match status" value="1"/>
</dbReference>
<dbReference type="GO" id="GO:0006508">
    <property type="term" value="P:proteolysis"/>
    <property type="evidence" value="ECO:0007669"/>
    <property type="project" value="UniProtKB-UniRule"/>
</dbReference>
<evidence type="ECO:0000256" key="6">
    <source>
        <dbReference type="ARBA" id="ARBA00023049"/>
    </source>
</evidence>
<feature type="binding site" evidence="9">
    <location>
        <position position="176"/>
    </location>
    <ligand>
        <name>Zn(2+)</name>
        <dbReference type="ChEBI" id="CHEBI:29105"/>
        <label>2</label>
    </ligand>
</feature>
<keyword evidence="4 11" id="KW-0378">Hydrolase</keyword>
<dbReference type="GO" id="GO:0006518">
    <property type="term" value="P:peptide metabolic process"/>
    <property type="evidence" value="ECO:0007669"/>
    <property type="project" value="InterPro"/>
</dbReference>
<dbReference type="SUPFAM" id="SSF55031">
    <property type="entry name" value="Bacterial exopeptidase dimerisation domain"/>
    <property type="match status" value="1"/>
</dbReference>
<keyword evidence="6" id="KW-0482">Metalloprotease</keyword>
<dbReference type="InterPro" id="IPR011650">
    <property type="entry name" value="Peptidase_M20_dimer"/>
</dbReference>
<evidence type="ECO:0000256" key="4">
    <source>
        <dbReference type="ARBA" id="ARBA00022801"/>
    </source>
</evidence>
<evidence type="ECO:0000256" key="3">
    <source>
        <dbReference type="ARBA" id="ARBA00022723"/>
    </source>
</evidence>
<dbReference type="EMBL" id="CP036275">
    <property type="protein sequence ID" value="QDU38162.1"/>
    <property type="molecule type" value="Genomic_DNA"/>
</dbReference>
<evidence type="ECO:0000256" key="8">
    <source>
        <dbReference type="PIRSR" id="PIRSR037215-1"/>
    </source>
</evidence>
<dbReference type="InterPro" id="IPR010161">
    <property type="entry name" value="Peptidase_M20B"/>
</dbReference>
<dbReference type="RefSeq" id="WP_145369475.1">
    <property type="nucleotide sequence ID" value="NZ_CP036275.1"/>
</dbReference>
<keyword evidence="2" id="KW-0645">Protease</keyword>
<gene>
    <name evidence="11" type="primary">pepT_1</name>
    <name evidence="11" type="ORF">Mal4_24850</name>
</gene>
<proteinExistence type="inferred from homology"/>
<feature type="binding site" evidence="9">
    <location>
        <position position="141"/>
    </location>
    <ligand>
        <name>Zn(2+)</name>
        <dbReference type="ChEBI" id="CHEBI:29105"/>
        <label>1</label>
    </ligand>
</feature>
<dbReference type="GO" id="GO:0008270">
    <property type="term" value="F:zinc ion binding"/>
    <property type="evidence" value="ECO:0007669"/>
    <property type="project" value="InterPro"/>
</dbReference>
<evidence type="ECO:0000313" key="12">
    <source>
        <dbReference type="Proteomes" id="UP000320496"/>
    </source>
</evidence>
<feature type="binding site" evidence="9">
    <location>
        <position position="381"/>
    </location>
    <ligand>
        <name>Zn(2+)</name>
        <dbReference type="ChEBI" id="CHEBI:29105"/>
        <label>2</label>
    </ligand>
</feature>
<dbReference type="Gene3D" id="3.30.70.360">
    <property type="match status" value="1"/>
</dbReference>
<dbReference type="KEGG" id="mri:Mal4_24850"/>
<dbReference type="GO" id="GO:0005829">
    <property type="term" value="C:cytosol"/>
    <property type="evidence" value="ECO:0007669"/>
    <property type="project" value="TreeGrafter"/>
</dbReference>
<dbReference type="GO" id="GO:0045148">
    <property type="term" value="F:tripeptide aminopeptidase activity"/>
    <property type="evidence" value="ECO:0007669"/>
    <property type="project" value="UniProtKB-UniRule"/>
</dbReference>
<protein>
    <recommendedName>
        <fullName evidence="7">Peptidase T</fullName>
        <ecNumber evidence="7">3.4.11.4</ecNumber>
    </recommendedName>
</protein>
<dbReference type="Pfam" id="PF07687">
    <property type="entry name" value="M20_dimer"/>
    <property type="match status" value="1"/>
</dbReference>
<dbReference type="SUPFAM" id="SSF53187">
    <property type="entry name" value="Zn-dependent exopeptidases"/>
    <property type="match status" value="1"/>
</dbReference>
<dbReference type="PANTHER" id="PTHR42994:SF1">
    <property type="entry name" value="PEPTIDASE T"/>
    <property type="match status" value="1"/>
</dbReference>
<keyword evidence="12" id="KW-1185">Reference proteome</keyword>
<dbReference type="Gene3D" id="3.40.630.10">
    <property type="entry name" value="Zn peptidases"/>
    <property type="match status" value="1"/>
</dbReference>
<dbReference type="NCBIfam" id="TIGR01882">
    <property type="entry name" value="peptidase-T"/>
    <property type="match status" value="1"/>
</dbReference>
<evidence type="ECO:0000256" key="1">
    <source>
        <dbReference type="ARBA" id="ARBA00009692"/>
    </source>
</evidence>
<dbReference type="PROSITE" id="PS00759">
    <property type="entry name" value="ARGE_DAPE_CPG2_2"/>
    <property type="match status" value="1"/>
</dbReference>
<dbReference type="Proteomes" id="UP000320496">
    <property type="component" value="Chromosome"/>
</dbReference>
<dbReference type="InterPro" id="IPR001261">
    <property type="entry name" value="ArgE/DapE_CS"/>
</dbReference>